<dbReference type="AlphaFoldDB" id="A0A6B2JKC4"/>
<dbReference type="InterPro" id="IPR006143">
    <property type="entry name" value="RND_pump_MFP"/>
</dbReference>
<evidence type="ECO:0000256" key="1">
    <source>
        <dbReference type="ARBA" id="ARBA00009477"/>
    </source>
</evidence>
<keyword evidence="4" id="KW-1185">Reference proteome</keyword>
<accession>A0A6B2JKC4</accession>
<dbReference type="PANTHER" id="PTHR30469">
    <property type="entry name" value="MULTIDRUG RESISTANCE PROTEIN MDTA"/>
    <property type="match status" value="1"/>
</dbReference>
<dbReference type="InterPro" id="IPR058792">
    <property type="entry name" value="Beta-barrel_RND_2"/>
</dbReference>
<dbReference type="NCBIfam" id="TIGR01730">
    <property type="entry name" value="RND_mfp"/>
    <property type="match status" value="1"/>
</dbReference>
<sequence length="417" mass="44142">MRALKSYGLAFLLVLIGAVWLSTGVFVQGGQGPHDSEMTVAQLIDGEDGGPVTEMVDATGIARDVEHEGGPEDPALSIAERNAMLEEEDPEARSVRTVLYPLKQMSLDVTLRGTTRTPATRDAVAQTSDTVAEMHVTEGQRVQAGDRICTLSTGTREAAVEQAAAQVAQAEAALNQAQTDYDTNTRLRESGIASPNSGEAVASQLRLAEANLESARVAYRRAQDDLSHTELTASADGVVQRPVANVGDLIPVGGSCAQIVQLDPMRFTGSVPQAYIDRVYLGLPADIRTINGQEALGEITYVAVSADPATRSFEVEIEFPNPGGEIRDGVTAEADVSLGEVPAHLLPQSALTLDEEGRMGVQIVEDNVARFVPVEVLNDTTEGIWVGGLPAEAQVITIGQEYVTDGQVVNATLVTEG</sequence>
<evidence type="ECO:0000313" key="3">
    <source>
        <dbReference type="EMBL" id="NDV01931.1"/>
    </source>
</evidence>
<comment type="similarity">
    <text evidence="1">Belongs to the membrane fusion protein (MFP) (TC 8.A.1) family.</text>
</comment>
<evidence type="ECO:0000313" key="4">
    <source>
        <dbReference type="Proteomes" id="UP000474757"/>
    </source>
</evidence>
<dbReference type="PANTHER" id="PTHR30469:SF38">
    <property type="entry name" value="HLYD FAMILY SECRETION PROTEIN"/>
    <property type="match status" value="1"/>
</dbReference>
<organism evidence="3 4">
    <name type="scientific">Pseudoroseicyclus tamaricis</name>
    <dbReference type="NCBI Taxonomy" id="2705421"/>
    <lineage>
        <taxon>Bacteria</taxon>
        <taxon>Pseudomonadati</taxon>
        <taxon>Pseudomonadota</taxon>
        <taxon>Alphaproteobacteria</taxon>
        <taxon>Rhodobacterales</taxon>
        <taxon>Paracoccaceae</taxon>
        <taxon>Pseudoroseicyclus</taxon>
    </lineage>
</organism>
<proteinExistence type="inferred from homology"/>
<gene>
    <name evidence="3" type="ORF">GZA08_13240</name>
</gene>
<dbReference type="Gene3D" id="1.10.287.470">
    <property type="entry name" value="Helix hairpin bin"/>
    <property type="match status" value="1"/>
</dbReference>
<comment type="caution">
    <text evidence="3">The sequence shown here is derived from an EMBL/GenBank/DDBJ whole genome shotgun (WGS) entry which is preliminary data.</text>
</comment>
<evidence type="ECO:0000259" key="2">
    <source>
        <dbReference type="Pfam" id="PF25954"/>
    </source>
</evidence>
<feature type="domain" description="CusB-like beta-barrel" evidence="2">
    <location>
        <begin position="271"/>
        <end position="336"/>
    </location>
</feature>
<reference evidence="3 4" key="1">
    <citation type="submission" date="2020-02" db="EMBL/GenBank/DDBJ databases">
        <title>Pseudoroseicyclus tamarix, sp. nov., isolated from offshore sediment of a Tamarix chinensis forest.</title>
        <authorList>
            <person name="Gai Y."/>
        </authorList>
    </citation>
    <scope>NUCLEOTIDE SEQUENCE [LARGE SCALE GENOMIC DNA]</scope>
    <source>
        <strain evidence="3 4">CLL3-39</strain>
    </source>
</reference>
<dbReference type="Proteomes" id="UP000474757">
    <property type="component" value="Unassembled WGS sequence"/>
</dbReference>
<dbReference type="Gene3D" id="2.40.30.170">
    <property type="match status" value="1"/>
</dbReference>
<dbReference type="Gene3D" id="2.40.50.100">
    <property type="match status" value="1"/>
</dbReference>
<dbReference type="GO" id="GO:1990281">
    <property type="term" value="C:efflux pump complex"/>
    <property type="evidence" value="ECO:0007669"/>
    <property type="project" value="TreeGrafter"/>
</dbReference>
<name>A0A6B2JKC4_9RHOB</name>
<dbReference type="Pfam" id="PF25954">
    <property type="entry name" value="Beta-barrel_RND_2"/>
    <property type="match status" value="1"/>
</dbReference>
<dbReference type="Gene3D" id="2.40.420.20">
    <property type="match status" value="1"/>
</dbReference>
<dbReference type="GO" id="GO:0015562">
    <property type="term" value="F:efflux transmembrane transporter activity"/>
    <property type="evidence" value="ECO:0007669"/>
    <property type="project" value="TreeGrafter"/>
</dbReference>
<dbReference type="RefSeq" id="WP_163894423.1">
    <property type="nucleotide sequence ID" value="NZ_JAAGAB010000003.1"/>
</dbReference>
<dbReference type="EMBL" id="JAAGAB010000003">
    <property type="protein sequence ID" value="NDV01931.1"/>
    <property type="molecule type" value="Genomic_DNA"/>
</dbReference>
<protein>
    <submittedName>
        <fullName evidence="3">Efflux RND transporter periplasmic adaptor subunit</fullName>
    </submittedName>
</protein>
<dbReference type="SUPFAM" id="SSF111369">
    <property type="entry name" value="HlyD-like secretion proteins"/>
    <property type="match status" value="1"/>
</dbReference>